<accession>A0A8T4H9B4</accession>
<sequence length="420" mass="45612">MEIYYSFSVLIVFATLFSYINHRYLKLPASIGIMLIALVFSLAIVGFGGKLFPEKASEFASFIKSFDFSEILMGAMLNFLLFAGAIHININDLKSQKSAVMVFATLGVVLSTFAVGFAVYYILPLFQVELPLIYCLIFGALISPTDPIAVLSILKTTGVSKALETKFAGESLFNDGVAVVIFAILCQLALGSDFDLTVRNISFLLLKEAGGGIILGLILGTIASKMMFRVNDYKISVLLSLSVVMGGYLIASSLHMSGPLTMVVAGLIIGNKGAIQEGISAETQDYLTKFWELIDDILNAILFLLIGFELLIVSILPNYWIIGLSCVAVVLIARYISIYLPGKLFPKLNINKSATTLLVWGGLRGGVSIALALSLTNGAYKDLILSITYFVVVFSILVQGLTLGNLVNRVKKMDRLQKLE</sequence>
<evidence type="ECO:0000313" key="14">
    <source>
        <dbReference type="EMBL" id="MBP3943632.1"/>
    </source>
</evidence>
<dbReference type="EMBL" id="JAGKSB010000008">
    <property type="protein sequence ID" value="MBP3943632.1"/>
    <property type="molecule type" value="Genomic_DNA"/>
</dbReference>
<keyword evidence="11" id="KW-0739">Sodium transport</keyword>
<dbReference type="GO" id="GO:0015386">
    <property type="term" value="F:potassium:proton antiporter activity"/>
    <property type="evidence" value="ECO:0007669"/>
    <property type="project" value="TreeGrafter"/>
</dbReference>
<dbReference type="AlphaFoldDB" id="A0A8T4H9B4"/>
<evidence type="ECO:0000313" key="15">
    <source>
        <dbReference type="Proteomes" id="UP000679691"/>
    </source>
</evidence>
<keyword evidence="4" id="KW-0050">Antiport</keyword>
<evidence type="ECO:0000259" key="13">
    <source>
        <dbReference type="Pfam" id="PF00999"/>
    </source>
</evidence>
<comment type="caution">
    <text evidence="14">The sequence shown here is derived from an EMBL/GenBank/DDBJ whole genome shotgun (WGS) entry which is preliminary data.</text>
</comment>
<comment type="similarity">
    <text evidence="2">Belongs to the monovalent cation:proton antiporter 1 (CPA1) transporter (TC 2.A.36) family.</text>
</comment>
<proteinExistence type="inferred from homology"/>
<evidence type="ECO:0000256" key="3">
    <source>
        <dbReference type="ARBA" id="ARBA00022448"/>
    </source>
</evidence>
<feature type="transmembrane region" description="Helical" evidence="12">
    <location>
        <begin position="172"/>
        <end position="190"/>
    </location>
</feature>
<keyword evidence="7 12" id="KW-1133">Transmembrane helix</keyword>
<feature type="transmembrane region" description="Helical" evidence="12">
    <location>
        <begin position="387"/>
        <end position="407"/>
    </location>
</feature>
<organism evidence="14 15">
    <name type="scientific">Rhinopithecimicrobium faecis</name>
    <dbReference type="NCBI Taxonomy" id="2820698"/>
    <lineage>
        <taxon>Bacteria</taxon>
        <taxon>Pseudomonadati</taxon>
        <taxon>Bacteroidota</taxon>
        <taxon>Sphingobacteriia</taxon>
        <taxon>Sphingobacteriales</taxon>
        <taxon>Sphingobacteriaceae</taxon>
        <taxon>Rhinopithecimicrobium</taxon>
    </lineage>
</organism>
<evidence type="ECO:0000256" key="7">
    <source>
        <dbReference type="ARBA" id="ARBA00022989"/>
    </source>
</evidence>
<evidence type="ECO:0000256" key="12">
    <source>
        <dbReference type="SAM" id="Phobius"/>
    </source>
</evidence>
<feature type="transmembrane region" description="Helical" evidence="12">
    <location>
        <begin position="235"/>
        <end position="251"/>
    </location>
</feature>
<evidence type="ECO:0000256" key="8">
    <source>
        <dbReference type="ARBA" id="ARBA00023053"/>
    </source>
</evidence>
<evidence type="ECO:0000256" key="2">
    <source>
        <dbReference type="ARBA" id="ARBA00007367"/>
    </source>
</evidence>
<keyword evidence="10 12" id="KW-0472">Membrane</keyword>
<dbReference type="InterPro" id="IPR006153">
    <property type="entry name" value="Cation/H_exchanger_TM"/>
</dbReference>
<dbReference type="PANTHER" id="PTHR10110">
    <property type="entry name" value="SODIUM/HYDROGEN EXCHANGER"/>
    <property type="match status" value="1"/>
</dbReference>
<feature type="transmembrane region" description="Helical" evidence="12">
    <location>
        <begin position="357"/>
        <end position="375"/>
    </location>
</feature>
<reference evidence="14" key="1">
    <citation type="submission" date="2021-03" db="EMBL/GenBank/DDBJ databases">
        <authorList>
            <person name="Lu T."/>
            <person name="Wang Q."/>
            <person name="Han X."/>
        </authorList>
    </citation>
    <scope>NUCLEOTIDE SEQUENCE</scope>
    <source>
        <strain evidence="14">WQ 2009</strain>
    </source>
</reference>
<name>A0A8T4H9B4_9SPHI</name>
<feature type="domain" description="Cation/H+ exchanger transmembrane" evidence="13">
    <location>
        <begin position="13"/>
        <end position="408"/>
    </location>
</feature>
<dbReference type="GO" id="GO:0051453">
    <property type="term" value="P:regulation of intracellular pH"/>
    <property type="evidence" value="ECO:0007669"/>
    <property type="project" value="TreeGrafter"/>
</dbReference>
<dbReference type="Proteomes" id="UP000679691">
    <property type="component" value="Unassembled WGS sequence"/>
</dbReference>
<keyword evidence="15" id="KW-1185">Reference proteome</keyword>
<dbReference type="GO" id="GO:0005886">
    <property type="term" value="C:plasma membrane"/>
    <property type="evidence" value="ECO:0007669"/>
    <property type="project" value="UniProtKB-SubCell"/>
</dbReference>
<feature type="transmembrane region" description="Helical" evidence="12">
    <location>
        <begin position="319"/>
        <end position="336"/>
    </location>
</feature>
<feature type="transmembrane region" description="Helical" evidence="12">
    <location>
        <begin position="202"/>
        <end position="223"/>
    </location>
</feature>
<keyword evidence="9" id="KW-0406">Ion transport</keyword>
<keyword evidence="6 12" id="KW-0812">Transmembrane</keyword>
<evidence type="ECO:0000256" key="6">
    <source>
        <dbReference type="ARBA" id="ARBA00022692"/>
    </source>
</evidence>
<dbReference type="RefSeq" id="WP_353547131.1">
    <property type="nucleotide sequence ID" value="NZ_JAGKSB010000008.1"/>
</dbReference>
<evidence type="ECO:0000256" key="11">
    <source>
        <dbReference type="ARBA" id="ARBA00023201"/>
    </source>
</evidence>
<comment type="subcellular location">
    <subcellularLocation>
        <location evidence="1">Cell membrane</location>
        <topology evidence="1">Multi-pass membrane protein</topology>
    </subcellularLocation>
</comment>
<dbReference type="Pfam" id="PF00999">
    <property type="entry name" value="Na_H_Exchanger"/>
    <property type="match status" value="1"/>
</dbReference>
<feature type="transmembrane region" description="Helical" evidence="12">
    <location>
        <begin position="29"/>
        <end position="48"/>
    </location>
</feature>
<dbReference type="InterPro" id="IPR018422">
    <property type="entry name" value="Cation/H_exchanger_CPA1"/>
</dbReference>
<keyword evidence="8" id="KW-0915">Sodium</keyword>
<evidence type="ECO:0000256" key="5">
    <source>
        <dbReference type="ARBA" id="ARBA00022475"/>
    </source>
</evidence>
<keyword evidence="5" id="KW-1003">Cell membrane</keyword>
<feature type="transmembrane region" description="Helical" evidence="12">
    <location>
        <begin position="100"/>
        <end position="123"/>
    </location>
</feature>
<keyword evidence="3" id="KW-0813">Transport</keyword>
<evidence type="ECO:0000256" key="9">
    <source>
        <dbReference type="ARBA" id="ARBA00023065"/>
    </source>
</evidence>
<dbReference type="GO" id="GO:0098719">
    <property type="term" value="P:sodium ion import across plasma membrane"/>
    <property type="evidence" value="ECO:0007669"/>
    <property type="project" value="TreeGrafter"/>
</dbReference>
<feature type="transmembrane region" description="Helical" evidence="12">
    <location>
        <begin position="68"/>
        <end position="88"/>
    </location>
</feature>
<dbReference type="Gene3D" id="6.10.140.1330">
    <property type="match status" value="1"/>
</dbReference>
<evidence type="ECO:0000256" key="4">
    <source>
        <dbReference type="ARBA" id="ARBA00022449"/>
    </source>
</evidence>
<evidence type="ECO:0000256" key="1">
    <source>
        <dbReference type="ARBA" id="ARBA00004651"/>
    </source>
</evidence>
<protein>
    <submittedName>
        <fullName evidence="14">Sodium:proton antiporter</fullName>
    </submittedName>
</protein>
<feature type="transmembrane region" description="Helical" evidence="12">
    <location>
        <begin position="6"/>
        <end position="22"/>
    </location>
</feature>
<evidence type="ECO:0000256" key="10">
    <source>
        <dbReference type="ARBA" id="ARBA00023136"/>
    </source>
</evidence>
<dbReference type="GO" id="GO:0015385">
    <property type="term" value="F:sodium:proton antiporter activity"/>
    <property type="evidence" value="ECO:0007669"/>
    <property type="project" value="InterPro"/>
</dbReference>
<dbReference type="PANTHER" id="PTHR10110:SF195">
    <property type="entry name" value="NA(+)_H(+) ANTIPORTER NHAS2"/>
    <property type="match status" value="1"/>
</dbReference>
<feature type="transmembrane region" description="Helical" evidence="12">
    <location>
        <begin position="129"/>
        <end position="151"/>
    </location>
</feature>
<gene>
    <name evidence="14" type="ORF">J5U18_08670</name>
</gene>